<dbReference type="Proteomes" id="UP000652231">
    <property type="component" value="Unassembled WGS sequence"/>
</dbReference>
<dbReference type="EMBL" id="BMGK01000007">
    <property type="protein sequence ID" value="GGD94932.1"/>
    <property type="molecule type" value="Genomic_DNA"/>
</dbReference>
<dbReference type="InterPro" id="IPR026444">
    <property type="entry name" value="Secre_tail"/>
</dbReference>
<name>A0A8J2VAL4_9FLAO</name>
<sequence>MERTLLKKMYTKYVLILIALLTFGFVGAQTITTLALDPDQANKLTFTLTNGNGTNRHFLPYHGGNMRYIHQIRPIGGTFVPVSDLINLTNPPVGDGASGSYEHNFFMAAGYTPGLYQMRILALRSGQFNVSSNIIDIELKYDVSIEGLTDTGYVRCQTPAVSYRLATVRNTGNLPQAYDLSLDENIAPTEQNLASDILSLEGEPINSTPQLSAGATFSFLVRIAAIQGTQPDKNNYTALIATAQSDGNISDYEVIHTWTYCGNGNSLPNNPDAPDLLIVKSGPNNAIIGEQMQYTLTLLNNTNTTQEAILPTMTDSIPVNLDIVNIYKSPTDTRDITISFDEITRVLEVTYSTNNQNKFEPGDPPINIYIDVVPNCYVTPQVINTAFASSGSDDSNYDNNISSVNTDMLYDTSNQVNWTGNVNIDWFDCANWDKGIVPNEDINATIPTTASNNPIIDSGSSLAPPNGTAEVRDITIMNGKSLEMINSILEVNGNWTNNWGTLIPGNGTVAFVGSDTDQTILDLSEEPSFYNLTVNTTNDFKVLVGNDQGLHVNNQLNLQNGVLRLEGKSQLLQPDGATVIATTGKLWRDQRGQANMYNYNYWSSPVGTTTTNYQIANVMKDGSDILNFQNIQWTGGVNGAPTTPITISNRWLYKFQSTSPLYANWQKIYQNDPIQAGLGYTMKGSGTNDPSDTQNYRFVGVPFTGNITNTISDGQISLLGNPYASALDADKFIDDNESVIDGYLEFWDHFETTNSHLLAAYKGGYAKLNKTEQIEAVNVDGNESNRLPQQFIPVGQGFFVSAKPGISNNSQIVFRNSQRAFVKEDEAGGMQMLGMPDGSNASTGTFDGPTKIKLNLISAGDYTHQIALGFMQAKASEEIDYGYDARLRETDPNQFYFMHPEEKLVIQGVGYFDEENKYPLGVIADNVGRYTFSIGHIENLPENTPVYLYDNEKQIYHNLRKSDYIVNLAQGEYNTRFSLRFKNFALENNLNTQQLLDNIVVYHQNNYVIIANPSEETTILKATMFNMLGQNVTNWNIDNGRESHIELPLQSLAAGVYVVQVQTDQGSVSKKINIK</sequence>
<dbReference type="RefSeq" id="WP_188441772.1">
    <property type="nucleotide sequence ID" value="NZ_BMGK01000007.1"/>
</dbReference>
<organism evidence="3 4">
    <name type="scientific">Planktosalinus lacus</name>
    <dbReference type="NCBI Taxonomy" id="1526573"/>
    <lineage>
        <taxon>Bacteria</taxon>
        <taxon>Pseudomonadati</taxon>
        <taxon>Bacteroidota</taxon>
        <taxon>Flavobacteriia</taxon>
        <taxon>Flavobacteriales</taxon>
        <taxon>Flavobacteriaceae</taxon>
        <taxon>Planktosalinus</taxon>
    </lineage>
</organism>
<evidence type="ECO:0000313" key="4">
    <source>
        <dbReference type="Proteomes" id="UP000652231"/>
    </source>
</evidence>
<dbReference type="NCBIfam" id="TIGR04183">
    <property type="entry name" value="Por_Secre_tail"/>
    <property type="match status" value="1"/>
</dbReference>
<comment type="caution">
    <text evidence="3">The sequence shown here is derived from an EMBL/GenBank/DDBJ whole genome shotgun (WGS) entry which is preliminary data.</text>
</comment>
<protein>
    <recommendedName>
        <fullName evidence="2">Secretion system C-terminal sorting domain-containing protein</fullName>
    </recommendedName>
</protein>
<reference evidence="3" key="1">
    <citation type="journal article" date="2014" name="Int. J. Syst. Evol. Microbiol.">
        <title>Complete genome sequence of Corynebacterium casei LMG S-19264T (=DSM 44701T), isolated from a smear-ripened cheese.</title>
        <authorList>
            <consortium name="US DOE Joint Genome Institute (JGI-PGF)"/>
            <person name="Walter F."/>
            <person name="Albersmeier A."/>
            <person name="Kalinowski J."/>
            <person name="Ruckert C."/>
        </authorList>
    </citation>
    <scope>NUCLEOTIDE SEQUENCE</scope>
    <source>
        <strain evidence="3">CGMCC 1.12924</strain>
    </source>
</reference>
<dbReference type="AlphaFoldDB" id="A0A8J2VAL4"/>
<accession>A0A8J2VAL4</accession>
<keyword evidence="1" id="KW-0732">Signal</keyword>
<feature type="domain" description="Secretion system C-terminal sorting" evidence="2">
    <location>
        <begin position="1005"/>
        <end position="1074"/>
    </location>
</feature>
<evidence type="ECO:0000256" key="1">
    <source>
        <dbReference type="ARBA" id="ARBA00022729"/>
    </source>
</evidence>
<gene>
    <name evidence="3" type="ORF">GCM10011312_18280</name>
</gene>
<dbReference type="Pfam" id="PF18962">
    <property type="entry name" value="Por_Secre_tail"/>
    <property type="match status" value="1"/>
</dbReference>
<evidence type="ECO:0000259" key="2">
    <source>
        <dbReference type="Pfam" id="PF18962"/>
    </source>
</evidence>
<keyword evidence="4" id="KW-1185">Reference proteome</keyword>
<evidence type="ECO:0000313" key="3">
    <source>
        <dbReference type="EMBL" id="GGD94932.1"/>
    </source>
</evidence>
<reference evidence="3" key="2">
    <citation type="submission" date="2020-09" db="EMBL/GenBank/DDBJ databases">
        <authorList>
            <person name="Sun Q."/>
            <person name="Zhou Y."/>
        </authorList>
    </citation>
    <scope>NUCLEOTIDE SEQUENCE</scope>
    <source>
        <strain evidence="3">CGMCC 1.12924</strain>
    </source>
</reference>
<proteinExistence type="predicted"/>